<dbReference type="MEROPS" id="S60.976"/>
<feature type="disulfide bond" evidence="22">
    <location>
        <begin position="379"/>
        <end position="398"/>
    </location>
</feature>
<feature type="binding site" evidence="21">
    <location>
        <position position="562"/>
    </location>
    <ligand>
        <name>Fe(3+)</name>
        <dbReference type="ChEBI" id="CHEBI:29034"/>
        <label>2</label>
    </ligand>
</feature>
<comment type="subcellular location">
    <subcellularLocation>
        <location evidence="1">Cell membrane</location>
        <topology evidence="1">Lipid-anchor</topology>
        <topology evidence="1">GPI-anchor</topology>
    </subcellularLocation>
    <subcellularLocation>
        <location evidence="2">Secreted</location>
    </subcellularLocation>
</comment>
<feature type="transmembrane region" description="Helical" evidence="23">
    <location>
        <begin position="732"/>
        <end position="752"/>
    </location>
</feature>
<feature type="disulfide bond" evidence="22">
    <location>
        <begin position="27"/>
        <end position="63"/>
    </location>
</feature>
<dbReference type="GeneID" id="6750066"/>
<feature type="binding site" evidence="21">
    <location>
        <position position="422"/>
    </location>
    <ligand>
        <name>Fe(3+)</name>
        <dbReference type="ChEBI" id="CHEBI:29034"/>
        <label>1</label>
    </ligand>
</feature>
<evidence type="ECO:0000256" key="17">
    <source>
        <dbReference type="ARBA" id="ARBA00054140"/>
    </source>
</evidence>
<dbReference type="STRING" id="10228.B3RM77"/>
<evidence type="ECO:0000256" key="9">
    <source>
        <dbReference type="ARBA" id="ARBA00022737"/>
    </source>
</evidence>
<organism evidence="26 27">
    <name type="scientific">Trichoplax adhaerens</name>
    <name type="common">Trichoplax reptans</name>
    <dbReference type="NCBI Taxonomy" id="10228"/>
    <lineage>
        <taxon>Eukaryota</taxon>
        <taxon>Metazoa</taxon>
        <taxon>Placozoa</taxon>
        <taxon>Uniplacotomia</taxon>
        <taxon>Trichoplacea</taxon>
        <taxon>Trichoplacidae</taxon>
        <taxon>Trichoplax</taxon>
    </lineage>
</organism>
<evidence type="ECO:0000313" key="26">
    <source>
        <dbReference type="EMBL" id="EDV28915.1"/>
    </source>
</evidence>
<evidence type="ECO:0000256" key="8">
    <source>
        <dbReference type="ARBA" id="ARBA00022729"/>
    </source>
</evidence>
<dbReference type="CTD" id="6750066"/>
<keyword evidence="14 22" id="KW-1015">Disulfide bond</keyword>
<dbReference type="FunFam" id="3.40.190.10:FF:000095">
    <property type="entry name" value="Lactotransferrin"/>
    <property type="match status" value="1"/>
</dbReference>
<evidence type="ECO:0000256" key="3">
    <source>
        <dbReference type="ARBA" id="ARBA00022448"/>
    </source>
</evidence>
<evidence type="ECO:0000256" key="18">
    <source>
        <dbReference type="ARBA" id="ARBA00072985"/>
    </source>
</evidence>
<evidence type="ECO:0000256" key="12">
    <source>
        <dbReference type="ARBA" id="ARBA00023065"/>
    </source>
</evidence>
<dbReference type="PANTHER" id="PTHR11485">
    <property type="entry name" value="TRANSFERRIN"/>
    <property type="match status" value="1"/>
</dbReference>
<evidence type="ECO:0000256" key="5">
    <source>
        <dbReference type="ARBA" id="ARBA00022525"/>
    </source>
</evidence>
<evidence type="ECO:0000313" key="27">
    <source>
        <dbReference type="Proteomes" id="UP000009022"/>
    </source>
</evidence>
<feature type="binding site" evidence="20">
    <location>
        <position position="483"/>
    </location>
    <ligand>
        <name>hydrogencarbonate</name>
        <dbReference type="ChEBI" id="CHEBI:17544"/>
        <label>1</label>
    </ligand>
</feature>
<dbReference type="Gene3D" id="3.40.190.10">
    <property type="entry name" value="Periplasmic binding protein-like II"/>
    <property type="match status" value="4"/>
</dbReference>
<feature type="binding site" evidence="21">
    <location>
        <position position="451"/>
    </location>
    <ligand>
        <name>Fe(3+)</name>
        <dbReference type="ChEBI" id="CHEBI:29034"/>
        <label>1</label>
    </ligand>
</feature>
<feature type="disulfide bond" evidence="22">
    <location>
        <begin position="130"/>
        <end position="222"/>
    </location>
</feature>
<dbReference type="GO" id="GO:0005886">
    <property type="term" value="C:plasma membrane"/>
    <property type="evidence" value="ECO:0000318"/>
    <property type="project" value="GO_Central"/>
</dbReference>
<dbReference type="SUPFAM" id="SSF53850">
    <property type="entry name" value="Periplasmic binding protein-like II"/>
    <property type="match status" value="2"/>
</dbReference>
<feature type="disulfide bond" evidence="22">
    <location>
        <begin position="369"/>
        <end position="407"/>
    </location>
</feature>
<dbReference type="GO" id="GO:0046872">
    <property type="term" value="F:metal ion binding"/>
    <property type="evidence" value="ECO:0007669"/>
    <property type="project" value="UniProtKB-KW"/>
</dbReference>
<dbReference type="EMBL" id="DS985241">
    <property type="protein sequence ID" value="EDV28915.1"/>
    <property type="molecule type" value="Genomic_DNA"/>
</dbReference>
<feature type="domain" description="Transferrin-like" evidence="25">
    <location>
        <begin position="366"/>
        <end position="721"/>
    </location>
</feature>
<evidence type="ECO:0000256" key="22">
    <source>
        <dbReference type="PIRSR" id="PIRSR002549-4"/>
    </source>
</evidence>
<feature type="disulfide bond" evidence="22">
    <location>
        <begin position="37"/>
        <end position="54"/>
    </location>
</feature>
<feature type="binding site" evidence="20">
    <location>
        <position position="132"/>
    </location>
    <ligand>
        <name>hydrogencarbonate</name>
        <dbReference type="ChEBI" id="CHEBI:17544"/>
        <label>1</label>
    </ligand>
</feature>
<dbReference type="PIRSF" id="PIRSF002549">
    <property type="entry name" value="Transferrin"/>
    <property type="match status" value="1"/>
</dbReference>
<feature type="disulfide bond" evidence="22">
    <location>
        <begin position="504"/>
        <end position="722"/>
    </location>
</feature>
<dbReference type="PANTHER" id="PTHR11485:SF29">
    <property type="entry name" value="TRANSFERRIN 2"/>
    <property type="match status" value="1"/>
</dbReference>
<dbReference type="FunFam" id="3.40.190.10:FF:000108">
    <property type="entry name" value="melanotransferrin"/>
    <property type="match status" value="1"/>
</dbReference>
<evidence type="ECO:0000256" key="16">
    <source>
        <dbReference type="ARBA" id="ARBA00023288"/>
    </source>
</evidence>
<dbReference type="OrthoDB" id="9981115at2759"/>
<dbReference type="PRINTS" id="PR00422">
    <property type="entry name" value="TRANSFERRIN"/>
</dbReference>
<accession>B3RM77</accession>
<keyword evidence="23" id="KW-0812">Transmembrane</keyword>
<keyword evidence="23" id="KW-1133">Transmembrane helix</keyword>
<dbReference type="InterPro" id="IPR016357">
    <property type="entry name" value="Transferrin"/>
</dbReference>
<feature type="binding site" evidence="21">
    <location>
        <position position="107"/>
    </location>
    <ligand>
        <name>Fe(3+)</name>
        <dbReference type="ChEBI" id="CHEBI:29034"/>
        <label>1</label>
    </ligand>
</feature>
<feature type="binding site" evidence="20">
    <location>
        <position position="136"/>
    </location>
    <ligand>
        <name>hydrogencarbonate</name>
        <dbReference type="ChEBI" id="CHEBI:17544"/>
        <label>1</label>
    </ligand>
</feature>
<name>B3RM77_TRIAD</name>
<comment type="similarity">
    <text evidence="19">Belongs to the transferrin family.</text>
</comment>
<evidence type="ECO:0000256" key="20">
    <source>
        <dbReference type="PIRSR" id="PIRSR002549-2"/>
    </source>
</evidence>
<evidence type="ECO:0000256" key="24">
    <source>
        <dbReference type="SAM" id="SignalP"/>
    </source>
</evidence>
<evidence type="ECO:0000256" key="6">
    <source>
        <dbReference type="ARBA" id="ARBA00022622"/>
    </source>
</evidence>
<evidence type="ECO:0000256" key="4">
    <source>
        <dbReference type="ARBA" id="ARBA00022475"/>
    </source>
</evidence>
<evidence type="ECO:0000256" key="15">
    <source>
        <dbReference type="ARBA" id="ARBA00023180"/>
    </source>
</evidence>
<evidence type="ECO:0000256" key="11">
    <source>
        <dbReference type="ARBA" id="ARBA00023004"/>
    </source>
</evidence>
<keyword evidence="27" id="KW-1185">Reference proteome</keyword>
<feature type="chain" id="PRO_5002796754" description="Melanotransferrin" evidence="24">
    <location>
        <begin position="21"/>
        <end position="754"/>
    </location>
</feature>
<dbReference type="GO" id="GO:0098552">
    <property type="term" value="C:side of membrane"/>
    <property type="evidence" value="ECO:0007669"/>
    <property type="project" value="UniProtKB-KW"/>
</dbReference>
<dbReference type="InParanoid" id="B3RM77"/>
<gene>
    <name evidence="26" type="ORF">TRIADDRAFT_52263</name>
</gene>
<keyword evidence="4" id="KW-1003">Cell membrane</keyword>
<feature type="binding site" evidence="21">
    <location>
        <position position="275"/>
    </location>
    <ligand>
        <name>Fe(3+)</name>
        <dbReference type="ChEBI" id="CHEBI:29034"/>
        <label>1</label>
    </ligand>
</feature>
<dbReference type="AlphaFoldDB" id="B3RM77"/>
<keyword evidence="9" id="KW-0677">Repeat</keyword>
<evidence type="ECO:0000256" key="1">
    <source>
        <dbReference type="ARBA" id="ARBA00004609"/>
    </source>
</evidence>
<feature type="binding site" evidence="21">
    <location>
        <position position="631"/>
    </location>
    <ligand>
        <name>Fe(3+)</name>
        <dbReference type="ChEBI" id="CHEBI:29034"/>
        <label>1</label>
    </ligand>
</feature>
<dbReference type="PROSITE" id="PS00206">
    <property type="entry name" value="TRANSFERRIN_LIKE_2"/>
    <property type="match status" value="2"/>
</dbReference>
<dbReference type="PhylomeDB" id="B3RM77"/>
<feature type="binding site" evidence="21">
    <location>
        <position position="78"/>
    </location>
    <ligand>
        <name>Fe(3+)</name>
        <dbReference type="ChEBI" id="CHEBI:29034"/>
        <label>1</label>
    </ligand>
</feature>
<evidence type="ECO:0000256" key="14">
    <source>
        <dbReference type="ARBA" id="ARBA00023157"/>
    </source>
</evidence>
<evidence type="ECO:0000256" key="10">
    <source>
        <dbReference type="ARBA" id="ARBA00022833"/>
    </source>
</evidence>
<feature type="signal peptide" evidence="24">
    <location>
        <begin position="1"/>
        <end position="20"/>
    </location>
</feature>
<keyword evidence="19" id="KW-0410">Iron transport</keyword>
<keyword evidence="13 23" id="KW-0472">Membrane</keyword>
<keyword evidence="6" id="KW-0336">GPI-anchor</keyword>
<feature type="binding site" evidence="20">
    <location>
        <position position="138"/>
    </location>
    <ligand>
        <name>hydrogencarbonate</name>
        <dbReference type="ChEBI" id="CHEBI:17544"/>
        <label>1</label>
    </ligand>
</feature>
<dbReference type="InterPro" id="IPR001156">
    <property type="entry name" value="Transferrin-like_dom"/>
</dbReference>
<dbReference type="PROSITE" id="PS00207">
    <property type="entry name" value="TRANSFERRIN_LIKE_3"/>
    <property type="match status" value="1"/>
</dbReference>
<dbReference type="RefSeq" id="XP_002108117.1">
    <property type="nucleotide sequence ID" value="XM_002108081.1"/>
</dbReference>
<dbReference type="Pfam" id="PF00405">
    <property type="entry name" value="Transferrin"/>
    <property type="match status" value="2"/>
</dbReference>
<keyword evidence="3 19" id="KW-0813">Transport</keyword>
<dbReference type="SMART" id="SM00094">
    <property type="entry name" value="TR_FER"/>
    <property type="match status" value="2"/>
</dbReference>
<sequence length="754" mass="82305">MTRLIFSLLLFTLTYQATHTFAAIRWCVISDLEMQKCQDMKASFRHNQVGTIDCVRGTSTSDCMSKIHSQLADIVTLDGGDVYIAGSQYNMVPIVAENYGLDFGASYYAVALVRNDSQLSLKDLKGTKSCHTGIGKTAGWNIPVSYLIEQQFMRPQNCNIPLSVGNYFSKSCAPGALSSKYNPYGNNPSNLCALCVGDASGNNKCARDSSERYYGYAGAFRCLQEAAGDVAFVKQSTVFDYDKQNSSYYRLLCKDGTKAMPADYKKCNLAKVPAHAVMVSAKTNKTMRQQLINMLMSAQNIFNQNATFQLFNSSKYQVSGRTGADLIFKDNTKRLDGLGTNSTYVTYLGAEYVAALATIHSCPKPLRICAVSSAENKKCLAMKAAVKKHPVLFPFIECVEGQSSLDCMQKINRNLADVIDLDTSDIFVGGEMYNLKPIMAENYGQGSGVTYYAVAVARKQSSTISLKNMRGAKSCHTGINKTAGWNIPVGLLLSKNIMPRKRSCDVAYNVGSFFEASCAPGALSAEYNPIGDNPSNLCSLCVGDSNGKNKCARNSNERYYNYAGAFRCLAEKAGDVAFIKHLTVNENTNGKNTASWASNLKSDDFELLCEDGSRKPVTQYTQCNLARVPSHAIVTSSLRSSTNQIAYKNLLQRMQGIFGTVGTDKSFKMFSSKDYTSTSGNAGKDLLFKDSTIQLEPLDSAATYKSYLGNNFLGALNATNYCKSSALMTAKISFGIPALLVVLNFLISSLMVRN</sequence>
<dbReference type="Proteomes" id="UP000009022">
    <property type="component" value="Unassembled WGS sequence"/>
</dbReference>
<keyword evidence="12 19" id="KW-0406">Ion transport</keyword>
<dbReference type="InterPro" id="IPR018195">
    <property type="entry name" value="Transferrin_Fe_BS"/>
</dbReference>
<dbReference type="GO" id="GO:0055037">
    <property type="term" value="C:recycling endosome"/>
    <property type="evidence" value="ECO:0000318"/>
    <property type="project" value="GO_Central"/>
</dbReference>
<keyword evidence="15" id="KW-0325">Glycoprotein</keyword>
<reference evidence="26 27" key="1">
    <citation type="journal article" date="2008" name="Nature">
        <title>The Trichoplax genome and the nature of placozoans.</title>
        <authorList>
            <person name="Srivastava M."/>
            <person name="Begovic E."/>
            <person name="Chapman J."/>
            <person name="Putnam N.H."/>
            <person name="Hellsten U."/>
            <person name="Kawashima T."/>
            <person name="Kuo A."/>
            <person name="Mitros T."/>
            <person name="Salamov A."/>
            <person name="Carpenter M.L."/>
            <person name="Signorovitch A.Y."/>
            <person name="Moreno M.A."/>
            <person name="Kamm K."/>
            <person name="Grimwood J."/>
            <person name="Schmutz J."/>
            <person name="Shapiro H."/>
            <person name="Grigoriev I.V."/>
            <person name="Buss L.W."/>
            <person name="Schierwater B."/>
            <person name="Dellaporta S.L."/>
            <person name="Rokhsar D.S."/>
        </authorList>
    </citation>
    <scope>NUCLEOTIDE SEQUENCE [LARGE SCALE GENOMIC DNA]</scope>
    <source>
        <strain evidence="26 27">Grell-BS-1999</strain>
    </source>
</reference>
<keyword evidence="7 19" id="KW-0479">Metal-binding</keyword>
<dbReference type="GO" id="GO:0006826">
    <property type="term" value="P:iron ion transport"/>
    <property type="evidence" value="ECO:0000318"/>
    <property type="project" value="GO_Central"/>
</dbReference>
<evidence type="ECO:0000256" key="7">
    <source>
        <dbReference type="ARBA" id="ARBA00022723"/>
    </source>
</evidence>
<evidence type="ECO:0000256" key="13">
    <source>
        <dbReference type="ARBA" id="ARBA00023136"/>
    </source>
</evidence>
<dbReference type="HOGENOM" id="CLU_011309_1_0_1"/>
<dbReference type="KEGG" id="tad:TRIADDRAFT_52263"/>
<feature type="disulfide bond" evidence="22">
    <location>
        <begin position="609"/>
        <end position="623"/>
    </location>
</feature>
<keyword evidence="16" id="KW-0449">Lipoprotein</keyword>
<dbReference type="GO" id="GO:0005769">
    <property type="term" value="C:early endosome"/>
    <property type="evidence" value="ECO:0000318"/>
    <property type="project" value="GO_Central"/>
</dbReference>
<feature type="binding site" evidence="20">
    <location>
        <position position="484"/>
    </location>
    <ligand>
        <name>hydrogencarbonate</name>
        <dbReference type="ChEBI" id="CHEBI:17544"/>
        <label>2</label>
    </ligand>
</feature>
<feature type="binding site" evidence="21">
    <location>
        <position position="216"/>
    </location>
    <ligand>
        <name>Fe(3+)</name>
        <dbReference type="ChEBI" id="CHEBI:29034"/>
        <label>1</label>
    </ligand>
</feature>
<keyword evidence="8 24" id="KW-0732">Signal</keyword>
<dbReference type="CDD" id="cd13529">
    <property type="entry name" value="PBP2_transferrin"/>
    <property type="match status" value="1"/>
</dbReference>
<protein>
    <recommendedName>
        <fullName evidence="18">Melanotransferrin</fullName>
    </recommendedName>
</protein>
<comment type="function">
    <text evidence="17">Involved in iron cellular uptake. Seems to be internalized and then recycled back to the cell membrane. Binds a single atom of iron per subunit. Could also bind zinc.</text>
</comment>
<feature type="disulfide bond" evidence="22">
    <location>
        <begin position="192"/>
        <end position="205"/>
    </location>
</feature>
<evidence type="ECO:0000256" key="23">
    <source>
        <dbReference type="SAM" id="Phobius"/>
    </source>
</evidence>
<feature type="disulfide bond" evidence="22">
    <location>
        <begin position="538"/>
        <end position="551"/>
    </location>
</feature>
<dbReference type="FunCoup" id="B3RM77">
    <property type="interactions" value="318"/>
</dbReference>
<dbReference type="OMA" id="INCYLAR"/>
<keyword evidence="10" id="KW-0862">Zinc</keyword>
<feature type="binding site" evidence="20">
    <location>
        <position position="477"/>
    </location>
    <ligand>
        <name>hydrogencarbonate</name>
        <dbReference type="ChEBI" id="CHEBI:17544"/>
        <label>1</label>
    </ligand>
</feature>
<evidence type="ECO:0000259" key="25">
    <source>
        <dbReference type="PROSITE" id="PS51408"/>
    </source>
</evidence>
<feature type="disulfide bond" evidence="22">
    <location>
        <begin position="172"/>
        <end position="195"/>
    </location>
</feature>
<evidence type="ECO:0000256" key="19">
    <source>
        <dbReference type="PIRNR" id="PIRNR002549"/>
    </source>
</evidence>
<dbReference type="PROSITE" id="PS51408">
    <property type="entry name" value="TRANSFERRIN_LIKE_4"/>
    <property type="match status" value="2"/>
</dbReference>
<evidence type="ECO:0000256" key="2">
    <source>
        <dbReference type="ARBA" id="ARBA00004613"/>
    </source>
</evidence>
<evidence type="ECO:0000256" key="21">
    <source>
        <dbReference type="PIRSR" id="PIRSR002549-3"/>
    </source>
</evidence>
<feature type="domain" description="Transferrin-like" evidence="25">
    <location>
        <begin position="24"/>
        <end position="361"/>
    </location>
</feature>
<feature type="disulfide bond" evidence="22">
    <location>
        <begin position="475"/>
        <end position="568"/>
    </location>
</feature>
<keyword evidence="11 19" id="KW-0408">Iron</keyword>
<dbReference type="GO" id="GO:0005615">
    <property type="term" value="C:extracellular space"/>
    <property type="evidence" value="ECO:0000318"/>
    <property type="project" value="GO_Central"/>
</dbReference>
<dbReference type="eggNOG" id="ENOG502QSZB">
    <property type="taxonomic scope" value="Eukaryota"/>
</dbReference>
<feature type="disulfide bond" evidence="22">
    <location>
        <begin position="518"/>
        <end position="541"/>
    </location>
</feature>
<feature type="binding site" evidence="20">
    <location>
        <position position="139"/>
    </location>
    <ligand>
        <name>hydrogencarbonate</name>
        <dbReference type="ChEBI" id="CHEBI:17544"/>
        <label>1</label>
    </ligand>
</feature>
<keyword evidence="5" id="KW-0964">Secreted</keyword>
<proteinExistence type="inferred from homology"/>
<feature type="disulfide bond" evidence="22">
    <location>
        <begin position="253"/>
        <end position="267"/>
    </location>
</feature>